<name>A0A9X2EKU6_9GAMM</name>
<gene>
    <name evidence="1" type="ORF">MO867_03960</name>
</gene>
<keyword evidence="2" id="KW-1185">Reference proteome</keyword>
<organism evidence="1 2">
    <name type="scientific">Microbulbifer okhotskensis</name>
    <dbReference type="NCBI Taxonomy" id="2926617"/>
    <lineage>
        <taxon>Bacteria</taxon>
        <taxon>Pseudomonadati</taxon>
        <taxon>Pseudomonadota</taxon>
        <taxon>Gammaproteobacteria</taxon>
        <taxon>Cellvibrionales</taxon>
        <taxon>Microbulbiferaceae</taxon>
        <taxon>Microbulbifer</taxon>
    </lineage>
</organism>
<proteinExistence type="predicted"/>
<evidence type="ECO:0000313" key="1">
    <source>
        <dbReference type="EMBL" id="MCO1333489.1"/>
    </source>
</evidence>
<accession>A0A9X2EKU6</accession>
<sequence length="287" mass="32548">MENWQSLILIRDIEKKYKNLDFKLLLESIMKLETPIYYLVPPGRFVDHYRHYLDNQISITVHVPDPADNELYTGRLIIWGGSENTEEGADAFALNEETACLFAESALYNFVTKSRDSVYSTQRNCWELTLLDDYGKPLIIGYEPTSPNEKIIWNEISQAVAKQHPKINPNQTWLQQPAEEVSFGQLAVHPNDLIQFQPLKSKAQKALPQEGAIEVLGPTERRSLINIIWALKELSITKSRNANQSTIITELVDKYGGLRGISKAKLGEVLGEANKQNKHRVSVVDAS</sequence>
<dbReference type="RefSeq" id="WP_252464811.1">
    <property type="nucleotide sequence ID" value="NZ_JALBWM010000009.1"/>
</dbReference>
<protein>
    <submittedName>
        <fullName evidence="1">Uncharacterized protein</fullName>
    </submittedName>
</protein>
<reference evidence="1" key="1">
    <citation type="journal article" date="2022" name="Arch. Microbiol.">
        <title>Microbulbifer okhotskensis sp. nov., isolated from a deep bottom sediment of the Okhotsk Sea.</title>
        <authorList>
            <person name="Romanenko L."/>
            <person name="Kurilenko V."/>
            <person name="Otstavnykh N."/>
            <person name="Velansky P."/>
            <person name="Isaeva M."/>
            <person name="Mikhailov V."/>
        </authorList>
    </citation>
    <scope>NUCLEOTIDE SEQUENCE</scope>
    <source>
        <strain evidence="1">OS29</strain>
    </source>
</reference>
<dbReference type="AlphaFoldDB" id="A0A9X2EKU6"/>
<evidence type="ECO:0000313" key="2">
    <source>
        <dbReference type="Proteomes" id="UP001139028"/>
    </source>
</evidence>
<comment type="caution">
    <text evidence="1">The sequence shown here is derived from an EMBL/GenBank/DDBJ whole genome shotgun (WGS) entry which is preliminary data.</text>
</comment>
<dbReference type="EMBL" id="JALBWM010000009">
    <property type="protein sequence ID" value="MCO1333489.1"/>
    <property type="molecule type" value="Genomic_DNA"/>
</dbReference>
<dbReference type="Proteomes" id="UP001139028">
    <property type="component" value="Unassembled WGS sequence"/>
</dbReference>